<protein>
    <submittedName>
        <fullName evidence="1">Uncharacterized protein</fullName>
    </submittedName>
</protein>
<sequence length="43" mass="4941">MTNDKAKICRSCTIFDKGIIVLLLYRGEGLCYNKNELLRFISS</sequence>
<organism evidence="1 2">
    <name type="scientific">Pseudoramibacter alactolyticus ATCC 23263</name>
    <dbReference type="NCBI Taxonomy" id="887929"/>
    <lineage>
        <taxon>Bacteria</taxon>
        <taxon>Bacillati</taxon>
        <taxon>Bacillota</taxon>
        <taxon>Clostridia</taxon>
        <taxon>Eubacteriales</taxon>
        <taxon>Eubacteriaceae</taxon>
        <taxon>Pseudoramibacter</taxon>
    </lineage>
</organism>
<accession>E6MJU9</accession>
<dbReference type="STRING" id="887929.HMP0721_2284"/>
<proteinExistence type="predicted"/>
<comment type="caution">
    <text evidence="1">The sequence shown here is derived from an EMBL/GenBank/DDBJ whole genome shotgun (WGS) entry which is preliminary data.</text>
</comment>
<gene>
    <name evidence="1" type="ORF">HMP0721_2284</name>
</gene>
<keyword evidence="2" id="KW-1185">Reference proteome</keyword>
<evidence type="ECO:0000313" key="2">
    <source>
        <dbReference type="Proteomes" id="UP000004754"/>
    </source>
</evidence>
<name>E6MJU9_9FIRM</name>
<dbReference type="Proteomes" id="UP000004754">
    <property type="component" value="Unassembled WGS sequence"/>
</dbReference>
<dbReference type="HOGENOM" id="CLU_3238313_0_0_9"/>
<evidence type="ECO:0000313" key="1">
    <source>
        <dbReference type="EMBL" id="EFV00636.1"/>
    </source>
</evidence>
<reference evidence="1 2" key="1">
    <citation type="submission" date="2010-12" db="EMBL/GenBank/DDBJ databases">
        <authorList>
            <person name="Muzny D."/>
            <person name="Qin X."/>
            <person name="Deng J."/>
            <person name="Jiang H."/>
            <person name="Liu Y."/>
            <person name="Qu J."/>
            <person name="Song X.-Z."/>
            <person name="Zhang L."/>
            <person name="Thornton R."/>
            <person name="Coyle M."/>
            <person name="Francisco L."/>
            <person name="Jackson L."/>
            <person name="Javaid M."/>
            <person name="Korchina V."/>
            <person name="Kovar C."/>
            <person name="Mata R."/>
            <person name="Mathew T."/>
            <person name="Ngo R."/>
            <person name="Nguyen L."/>
            <person name="Nguyen N."/>
            <person name="Okwuonu G."/>
            <person name="Ongeri F."/>
            <person name="Pham C."/>
            <person name="Simmons D."/>
            <person name="Wilczek-Boney K."/>
            <person name="Hale W."/>
            <person name="Jakkamsetti A."/>
            <person name="Pham P."/>
            <person name="Ruth R."/>
            <person name="San Lucas F."/>
            <person name="Warren J."/>
            <person name="Zhang J."/>
            <person name="Zhao Z."/>
            <person name="Zhou C."/>
            <person name="Zhu D."/>
            <person name="Lee S."/>
            <person name="Bess C."/>
            <person name="Blankenburg K."/>
            <person name="Forbes L."/>
            <person name="Fu Q."/>
            <person name="Gubbala S."/>
            <person name="Hirani K."/>
            <person name="Jayaseelan J.C."/>
            <person name="Lara F."/>
            <person name="Munidasa M."/>
            <person name="Palculict T."/>
            <person name="Patil S."/>
            <person name="Pu L.-L."/>
            <person name="Saada N."/>
            <person name="Tang L."/>
            <person name="Weissenberger G."/>
            <person name="Zhu Y."/>
            <person name="Hemphill L."/>
            <person name="Shang Y."/>
            <person name="Youmans B."/>
            <person name="Ayvaz T."/>
            <person name="Ross M."/>
            <person name="Santibanez J."/>
            <person name="Aqrawi P."/>
            <person name="Gross S."/>
            <person name="Joshi V."/>
            <person name="Fowler G."/>
            <person name="Nazareth L."/>
            <person name="Reid J."/>
            <person name="Worley K."/>
            <person name="Petrosino J."/>
            <person name="Highlander S."/>
            <person name="Gibbs R."/>
        </authorList>
    </citation>
    <scope>NUCLEOTIDE SEQUENCE [LARGE SCALE GENOMIC DNA]</scope>
    <source>
        <strain evidence="1 2">ATCC 23263</strain>
    </source>
</reference>
<dbReference type="AlphaFoldDB" id="E6MJU9"/>
<dbReference type="EMBL" id="AEQN01000032">
    <property type="protein sequence ID" value="EFV00636.1"/>
    <property type="molecule type" value="Genomic_DNA"/>
</dbReference>